<evidence type="ECO:0000313" key="2">
    <source>
        <dbReference type="EMBL" id="AKB77898.1"/>
    </source>
</evidence>
<evidence type="ECO:0000259" key="1">
    <source>
        <dbReference type="Pfam" id="PF01568"/>
    </source>
</evidence>
<dbReference type="RefSeq" id="WP_048138618.1">
    <property type="nucleotide sequence ID" value="NZ_CP009516.1"/>
</dbReference>
<dbReference type="EMBL" id="CP009516">
    <property type="protein sequence ID" value="AKB77898.1"/>
    <property type="molecule type" value="Genomic_DNA"/>
</dbReference>
<keyword evidence="3" id="KW-1185">Reference proteome</keyword>
<dbReference type="Proteomes" id="UP000033101">
    <property type="component" value="Chromosome"/>
</dbReference>
<dbReference type="GO" id="GO:0043546">
    <property type="term" value="F:molybdopterin cofactor binding"/>
    <property type="evidence" value="ECO:0007669"/>
    <property type="project" value="InterPro"/>
</dbReference>
<name>A0A0E3SEG7_9EURY</name>
<sequence>MDFGSFLKAPEIKVRIITYSDIFQDKAVIENRFGEEYRDRSAIIKLDPADLKQLNVKKGDTVILKNSFGTIVVKAEESEYETSHKGIAYMPNSPWSNILVSDETGGTGVPKFKDISVTVTSAKGQKVTELGL</sequence>
<dbReference type="STRING" id="1434110.MSHOH_1415"/>
<dbReference type="KEGG" id="mhor:MSHOH_1415"/>
<dbReference type="OrthoDB" id="146286at2157"/>
<dbReference type="GeneID" id="24830615"/>
<dbReference type="InterPro" id="IPR012040">
    <property type="entry name" value="Formylmethanofuran_DH_dsu"/>
</dbReference>
<evidence type="ECO:0000313" key="3">
    <source>
        <dbReference type="Proteomes" id="UP000033101"/>
    </source>
</evidence>
<reference evidence="2 3" key="1">
    <citation type="submission" date="2014-07" db="EMBL/GenBank/DDBJ databases">
        <title>Methanogenic archaea and the global carbon cycle.</title>
        <authorList>
            <person name="Henriksen J.R."/>
            <person name="Luke J."/>
            <person name="Reinhart S."/>
            <person name="Benedict M.N."/>
            <person name="Youngblut N.D."/>
            <person name="Metcalf M.E."/>
            <person name="Whitaker R.J."/>
            <person name="Metcalf W.W."/>
        </authorList>
    </citation>
    <scope>NUCLEOTIDE SEQUENCE [LARGE SCALE GENOMIC DNA]</scope>
    <source>
        <strain evidence="2 3">HB-1</strain>
    </source>
</reference>
<dbReference type="HOGENOM" id="CLU_123704_1_0_2"/>
<dbReference type="PATRIC" id="fig|1434110.4.peg.1766"/>
<dbReference type="Pfam" id="PF01568">
    <property type="entry name" value="Molydop_binding"/>
    <property type="match status" value="1"/>
</dbReference>
<dbReference type="InterPro" id="IPR006657">
    <property type="entry name" value="MoPterin_dinucl-bd_dom"/>
</dbReference>
<dbReference type="AlphaFoldDB" id="A0A0E3SEG7"/>
<keyword evidence="2" id="KW-0560">Oxidoreductase</keyword>
<dbReference type="PIRSF" id="PIRSF015873">
    <property type="entry name" value="FwdD"/>
    <property type="match status" value="1"/>
</dbReference>
<organism evidence="2 3">
    <name type="scientific">Methanosarcina horonobensis HB-1 = JCM 15518</name>
    <dbReference type="NCBI Taxonomy" id="1434110"/>
    <lineage>
        <taxon>Archaea</taxon>
        <taxon>Methanobacteriati</taxon>
        <taxon>Methanobacteriota</taxon>
        <taxon>Stenosarchaea group</taxon>
        <taxon>Methanomicrobia</taxon>
        <taxon>Methanosarcinales</taxon>
        <taxon>Methanosarcinaceae</taxon>
        <taxon>Methanosarcina</taxon>
    </lineage>
</organism>
<proteinExistence type="predicted"/>
<dbReference type="EC" id="1.2.99.5" evidence="2"/>
<feature type="domain" description="Molybdopterin dinucleotide-binding" evidence="1">
    <location>
        <begin position="16"/>
        <end position="114"/>
    </location>
</feature>
<dbReference type="InterPro" id="IPR009010">
    <property type="entry name" value="Asp_de-COase-like_dom_sf"/>
</dbReference>
<protein>
    <submittedName>
        <fullName evidence="2">Formylmethanofuran dehydrogenase subunit D</fullName>
        <ecNumber evidence="2">1.2.99.5</ecNumber>
    </submittedName>
</protein>
<dbReference type="Gene3D" id="2.40.40.20">
    <property type="match status" value="1"/>
</dbReference>
<dbReference type="GO" id="GO:0016491">
    <property type="term" value="F:oxidoreductase activity"/>
    <property type="evidence" value="ECO:0007669"/>
    <property type="project" value="UniProtKB-KW"/>
</dbReference>
<accession>A0A0E3SEG7</accession>
<dbReference type="SUPFAM" id="SSF50692">
    <property type="entry name" value="ADC-like"/>
    <property type="match status" value="1"/>
</dbReference>
<gene>
    <name evidence="2" type="ORF">MSHOH_1415</name>
</gene>